<organism evidence="3 4">
    <name type="scientific">Chlorella vulgaris</name>
    <name type="common">Green alga</name>
    <dbReference type="NCBI Taxonomy" id="3077"/>
    <lineage>
        <taxon>Eukaryota</taxon>
        <taxon>Viridiplantae</taxon>
        <taxon>Chlorophyta</taxon>
        <taxon>core chlorophytes</taxon>
        <taxon>Trebouxiophyceae</taxon>
        <taxon>Chlorellales</taxon>
        <taxon>Chlorellaceae</taxon>
        <taxon>Chlorella clade</taxon>
        <taxon>Chlorella</taxon>
    </lineage>
</organism>
<dbReference type="PANTHER" id="PTHR46236:SF35">
    <property type="entry name" value="MATH DOMAIN-CONTAINING PROTEIN"/>
    <property type="match status" value="1"/>
</dbReference>
<evidence type="ECO:0000259" key="2">
    <source>
        <dbReference type="PROSITE" id="PS50144"/>
    </source>
</evidence>
<reference evidence="3" key="2">
    <citation type="submission" date="2020-11" db="EMBL/GenBank/DDBJ databases">
        <authorList>
            <person name="Cecchin M."/>
            <person name="Marcolungo L."/>
            <person name="Rossato M."/>
            <person name="Girolomoni L."/>
            <person name="Cosentino E."/>
            <person name="Cuine S."/>
            <person name="Li-Beisson Y."/>
            <person name="Delledonne M."/>
            <person name="Ballottari M."/>
        </authorList>
    </citation>
    <scope>NUCLEOTIDE SEQUENCE</scope>
    <source>
        <strain evidence="3">211/11P</strain>
        <tissue evidence="3">Whole cell</tissue>
    </source>
</reference>
<dbReference type="InterPro" id="IPR002083">
    <property type="entry name" value="MATH/TRAF_dom"/>
</dbReference>
<comment type="caution">
    <text evidence="3">The sequence shown here is derived from an EMBL/GenBank/DDBJ whole genome shotgun (WGS) entry which is preliminary data.</text>
</comment>
<accession>A0A9D4TXG0</accession>
<dbReference type="InterPro" id="IPR008974">
    <property type="entry name" value="TRAF-like"/>
</dbReference>
<name>A0A9D4TXG0_CHLVU</name>
<dbReference type="PROSITE" id="PS50144">
    <property type="entry name" value="MATH"/>
    <property type="match status" value="1"/>
</dbReference>
<sequence length="180" mass="20005">MAKAARMVPMWRCELSSILSQDSILAVLAAVASACRKVSFLSSSDVPPANLLATWKAADLQPGDGEYTYILTQFSKQQSPMLSPEFEAAGYQWRLQAHVKNDKLRMYLLSSTATSFQVAFTLDLLNQLSGKMYSKTGSDTFGDNDFWGFSSLIELSVLRSTPGYTVDDRVMFRVRFSLEG</sequence>
<keyword evidence="4" id="KW-1185">Reference proteome</keyword>
<dbReference type="SUPFAM" id="SSF49599">
    <property type="entry name" value="TRAF domain-like"/>
    <property type="match status" value="1"/>
</dbReference>
<feature type="domain" description="MATH" evidence="2">
    <location>
        <begin position="64"/>
        <end position="176"/>
    </location>
</feature>
<reference evidence="3" key="1">
    <citation type="journal article" date="2019" name="Plant J.">
        <title>Chlorella vulgaris genome assembly and annotation reveals the molecular basis for metabolic acclimation to high light conditions.</title>
        <authorList>
            <person name="Cecchin M."/>
            <person name="Marcolungo L."/>
            <person name="Rossato M."/>
            <person name="Girolomoni L."/>
            <person name="Cosentino E."/>
            <person name="Cuine S."/>
            <person name="Li-Beisson Y."/>
            <person name="Delledonne M."/>
            <person name="Ballottari M."/>
        </authorList>
    </citation>
    <scope>NUCLEOTIDE SEQUENCE</scope>
    <source>
        <strain evidence="3">211/11P</strain>
    </source>
</reference>
<dbReference type="PANTHER" id="PTHR46236">
    <property type="entry name" value="TRAF-LIKE SUPERFAMILY PROTEIN"/>
    <property type="match status" value="1"/>
</dbReference>
<dbReference type="Pfam" id="PF22486">
    <property type="entry name" value="MATH_2"/>
    <property type="match status" value="1"/>
</dbReference>
<dbReference type="Gene3D" id="2.60.210.10">
    <property type="entry name" value="Apoptosis, Tumor Necrosis Factor Receptor Associated Protein 2, Chain A"/>
    <property type="match status" value="1"/>
</dbReference>
<dbReference type="InterPro" id="IPR050804">
    <property type="entry name" value="MCC"/>
</dbReference>
<keyword evidence="1" id="KW-0175">Coiled coil</keyword>
<evidence type="ECO:0000313" key="4">
    <source>
        <dbReference type="Proteomes" id="UP001055712"/>
    </source>
</evidence>
<dbReference type="AlphaFoldDB" id="A0A9D4TXG0"/>
<gene>
    <name evidence="3" type="ORF">D9Q98_006100</name>
</gene>
<dbReference type="Proteomes" id="UP001055712">
    <property type="component" value="Unassembled WGS sequence"/>
</dbReference>
<protein>
    <recommendedName>
        <fullName evidence="2">MATH domain-containing protein</fullName>
    </recommendedName>
</protein>
<dbReference type="PROSITE" id="PS51257">
    <property type="entry name" value="PROKAR_LIPOPROTEIN"/>
    <property type="match status" value="1"/>
</dbReference>
<proteinExistence type="predicted"/>
<evidence type="ECO:0000256" key="1">
    <source>
        <dbReference type="ARBA" id="ARBA00023054"/>
    </source>
</evidence>
<dbReference type="CDD" id="cd00121">
    <property type="entry name" value="MATH"/>
    <property type="match status" value="1"/>
</dbReference>
<dbReference type="OrthoDB" id="289038at2759"/>
<evidence type="ECO:0000313" key="3">
    <source>
        <dbReference type="EMBL" id="KAI3436685.1"/>
    </source>
</evidence>
<dbReference type="EMBL" id="SIDB01000002">
    <property type="protein sequence ID" value="KAI3436685.1"/>
    <property type="molecule type" value="Genomic_DNA"/>
</dbReference>
<dbReference type="SMART" id="SM00061">
    <property type="entry name" value="MATH"/>
    <property type="match status" value="1"/>
</dbReference>